<dbReference type="Proteomes" id="UP001163046">
    <property type="component" value="Unassembled WGS sequence"/>
</dbReference>
<dbReference type="GO" id="GO:0009378">
    <property type="term" value="F:four-way junction helicase activity"/>
    <property type="evidence" value="ECO:0007669"/>
    <property type="project" value="TreeGrafter"/>
</dbReference>
<evidence type="ECO:0000256" key="3">
    <source>
        <dbReference type="ARBA" id="ARBA00023235"/>
    </source>
</evidence>
<evidence type="ECO:0000256" key="4">
    <source>
        <dbReference type="ARBA" id="ARBA00023242"/>
    </source>
</evidence>
<keyword evidence="2" id="KW-0238">DNA-binding</keyword>
<dbReference type="GO" id="GO:0005634">
    <property type="term" value="C:nucleus"/>
    <property type="evidence" value="ECO:0007669"/>
    <property type="project" value="TreeGrafter"/>
</dbReference>
<name>A0A9X0A8Y2_9CNID</name>
<dbReference type="PANTHER" id="PTHR13710">
    <property type="entry name" value="DNA HELICASE RECQ FAMILY MEMBER"/>
    <property type="match status" value="1"/>
</dbReference>
<organism evidence="5 6">
    <name type="scientific">Desmophyllum pertusum</name>
    <dbReference type="NCBI Taxonomy" id="174260"/>
    <lineage>
        <taxon>Eukaryota</taxon>
        <taxon>Metazoa</taxon>
        <taxon>Cnidaria</taxon>
        <taxon>Anthozoa</taxon>
        <taxon>Hexacorallia</taxon>
        <taxon>Scleractinia</taxon>
        <taxon>Caryophylliina</taxon>
        <taxon>Caryophylliidae</taxon>
        <taxon>Desmophyllum</taxon>
    </lineage>
</organism>
<accession>A0A9X0A8Y2</accession>
<dbReference type="PANTHER" id="PTHR13710:SF153">
    <property type="entry name" value="RECQ-LIKE DNA HELICASE BLM"/>
    <property type="match status" value="1"/>
</dbReference>
<dbReference type="Gene3D" id="3.40.50.300">
    <property type="entry name" value="P-loop containing nucleotide triphosphate hydrolases"/>
    <property type="match status" value="2"/>
</dbReference>
<dbReference type="GO" id="GO:0003677">
    <property type="term" value="F:DNA binding"/>
    <property type="evidence" value="ECO:0007669"/>
    <property type="project" value="UniProtKB-KW"/>
</dbReference>
<dbReference type="GO" id="GO:0005694">
    <property type="term" value="C:chromosome"/>
    <property type="evidence" value="ECO:0007669"/>
    <property type="project" value="TreeGrafter"/>
</dbReference>
<evidence type="ECO:0000313" key="5">
    <source>
        <dbReference type="EMBL" id="KAJ7393744.1"/>
    </source>
</evidence>
<comment type="caution">
    <text evidence="5">The sequence shown here is derived from an EMBL/GenBank/DDBJ whole genome shotgun (WGS) entry which is preliminary data.</text>
</comment>
<dbReference type="AlphaFoldDB" id="A0A9X0A8Y2"/>
<evidence type="ECO:0000256" key="2">
    <source>
        <dbReference type="ARBA" id="ARBA00023125"/>
    </source>
</evidence>
<dbReference type="GO" id="GO:0005737">
    <property type="term" value="C:cytoplasm"/>
    <property type="evidence" value="ECO:0007669"/>
    <property type="project" value="TreeGrafter"/>
</dbReference>
<gene>
    <name evidence="5" type="ORF">OS493_003403</name>
</gene>
<keyword evidence="4" id="KW-0539">Nucleus</keyword>
<protein>
    <submittedName>
        <fullName evidence="5">Uncharacterized protein</fullName>
    </submittedName>
</protein>
<proteinExistence type="inferred from homology"/>
<dbReference type="OrthoDB" id="5974867at2759"/>
<dbReference type="SUPFAM" id="SSF52540">
    <property type="entry name" value="P-loop containing nucleoside triphosphate hydrolases"/>
    <property type="match status" value="1"/>
</dbReference>
<evidence type="ECO:0000313" key="6">
    <source>
        <dbReference type="Proteomes" id="UP001163046"/>
    </source>
</evidence>
<dbReference type="GO" id="GO:0000724">
    <property type="term" value="P:double-strand break repair via homologous recombination"/>
    <property type="evidence" value="ECO:0007669"/>
    <property type="project" value="TreeGrafter"/>
</dbReference>
<keyword evidence="3" id="KW-0413">Isomerase</keyword>
<keyword evidence="6" id="KW-1185">Reference proteome</keyword>
<reference evidence="5" key="1">
    <citation type="submission" date="2023-01" db="EMBL/GenBank/DDBJ databases">
        <title>Genome assembly of the deep-sea coral Lophelia pertusa.</title>
        <authorList>
            <person name="Herrera S."/>
            <person name="Cordes E."/>
        </authorList>
    </citation>
    <scope>NUCLEOTIDE SEQUENCE</scope>
    <source>
        <strain evidence="5">USNM1676648</strain>
        <tissue evidence="5">Polyp</tissue>
    </source>
</reference>
<dbReference type="EMBL" id="MU825397">
    <property type="protein sequence ID" value="KAJ7393744.1"/>
    <property type="molecule type" value="Genomic_DNA"/>
</dbReference>
<dbReference type="GO" id="GO:0043138">
    <property type="term" value="F:3'-5' DNA helicase activity"/>
    <property type="evidence" value="ECO:0007669"/>
    <property type="project" value="TreeGrafter"/>
</dbReference>
<dbReference type="InterPro" id="IPR027417">
    <property type="entry name" value="P-loop_NTPase"/>
</dbReference>
<evidence type="ECO:0000256" key="1">
    <source>
        <dbReference type="ARBA" id="ARBA00005446"/>
    </source>
</evidence>
<sequence length="225" mass="25708">MADLMSAFQVVCEKFQIETLNHHQKQALLAIVKEKKRCFPKSSNWVWKITNLPLIFDEVSESVRGHIVVVVSLLLNLIQDQVNTLQKLGISAVSLSSVVEDEEDLENKIKYEENGRGTSTTTDKAVFRECYGRLHKLRSLAPHVKIVALTATATSETRKAIMDVLLMDNPYIIYESPDKSNIAYSVLYMSRDESLPKYFEWLVKELLEHGIDTTRTIIIYCQTIN</sequence>
<comment type="similarity">
    <text evidence="1">Belongs to the helicase family. RecQ subfamily.</text>
</comment>